<protein>
    <recommendedName>
        <fullName evidence="3">3-oxoacyl-ACP synthase</fullName>
    </recommendedName>
</protein>
<accession>A0A7X9NYZ5</accession>
<evidence type="ECO:0000313" key="1">
    <source>
        <dbReference type="EMBL" id="NME66516.1"/>
    </source>
</evidence>
<dbReference type="Proteomes" id="UP000576082">
    <property type="component" value="Unassembled WGS sequence"/>
</dbReference>
<evidence type="ECO:0008006" key="3">
    <source>
        <dbReference type="Google" id="ProtNLM"/>
    </source>
</evidence>
<organism evidence="1 2">
    <name type="scientific">Flammeovirga aprica JL-4</name>
    <dbReference type="NCBI Taxonomy" id="694437"/>
    <lineage>
        <taxon>Bacteria</taxon>
        <taxon>Pseudomonadati</taxon>
        <taxon>Bacteroidota</taxon>
        <taxon>Cytophagia</taxon>
        <taxon>Cytophagales</taxon>
        <taxon>Flammeovirgaceae</taxon>
        <taxon>Flammeovirga</taxon>
    </lineage>
</organism>
<evidence type="ECO:0000313" key="2">
    <source>
        <dbReference type="Proteomes" id="UP000576082"/>
    </source>
</evidence>
<dbReference type="RefSeq" id="WP_062615616.1">
    <property type="nucleotide sequence ID" value="NZ_JABANE010000002.1"/>
</dbReference>
<comment type="caution">
    <text evidence="1">The sequence shown here is derived from an EMBL/GenBank/DDBJ whole genome shotgun (WGS) entry which is preliminary data.</text>
</comment>
<sequence length="204" mass="23529">MKDLFITDSIHLSNNKITYRGEDAHFEAEDLKQFLKKVYKSLELSYSKFFKMDLMSKAGVLATEFLVRNNNLIEKYNDDEVGLVFVNKSASLDTDQQHHDTIKEASAYFPSPSIFVYTLPNIVMGEVCIKHKWNGEQQFFIQDTMDLPFLYENVVQTFQSTSTKACIFGWVDCFESQLNVKLVLVEKGSENDTPFALKQLESIF</sequence>
<gene>
    <name evidence="1" type="ORF">HHU12_00945</name>
</gene>
<dbReference type="AlphaFoldDB" id="A0A7X9NYZ5"/>
<proteinExistence type="predicted"/>
<reference evidence="1 2" key="1">
    <citation type="submission" date="2020-04" db="EMBL/GenBank/DDBJ databases">
        <title>Flammeovirga sp. SR4, a novel species isolated from seawater.</title>
        <authorList>
            <person name="Wang X."/>
        </authorList>
    </citation>
    <scope>NUCLEOTIDE SEQUENCE [LARGE SCALE GENOMIC DNA]</scope>
    <source>
        <strain evidence="1 2">ATCC 23126</strain>
    </source>
</reference>
<keyword evidence="2" id="KW-1185">Reference proteome</keyword>
<name>A0A7X9NYZ5_9BACT</name>
<dbReference type="EMBL" id="JABANE010000002">
    <property type="protein sequence ID" value="NME66516.1"/>
    <property type="molecule type" value="Genomic_DNA"/>
</dbReference>